<accession>A0ABD0KIM4</accession>
<dbReference type="PANTHER" id="PTHR14700:SF0">
    <property type="entry name" value="PENTATRICOPEPTIDE REPEAT-CONTAINING PROTEIN 2, MITOCHONDRIAL"/>
    <property type="match status" value="1"/>
</dbReference>
<evidence type="ECO:0000313" key="1">
    <source>
        <dbReference type="EMBL" id="KAK7486802.1"/>
    </source>
</evidence>
<dbReference type="EMBL" id="JACVVK020000173">
    <property type="protein sequence ID" value="KAK7486802.1"/>
    <property type="molecule type" value="Genomic_DNA"/>
</dbReference>
<gene>
    <name evidence="1" type="ORF">BaRGS_00021949</name>
</gene>
<keyword evidence="2" id="KW-1185">Reference proteome</keyword>
<evidence type="ECO:0000313" key="2">
    <source>
        <dbReference type="Proteomes" id="UP001519460"/>
    </source>
</evidence>
<organism evidence="1 2">
    <name type="scientific">Batillaria attramentaria</name>
    <dbReference type="NCBI Taxonomy" id="370345"/>
    <lineage>
        <taxon>Eukaryota</taxon>
        <taxon>Metazoa</taxon>
        <taxon>Spiralia</taxon>
        <taxon>Lophotrochozoa</taxon>
        <taxon>Mollusca</taxon>
        <taxon>Gastropoda</taxon>
        <taxon>Caenogastropoda</taxon>
        <taxon>Sorbeoconcha</taxon>
        <taxon>Cerithioidea</taxon>
        <taxon>Batillariidae</taxon>
        <taxon>Batillaria</taxon>
    </lineage>
</organism>
<dbReference type="InterPro" id="IPR034629">
    <property type="entry name" value="PTCD2"/>
</dbReference>
<sequence>MSALAARVTLFAKYRSFSCKFFTAVRRSLFSHEILGIENFKRLRIFGNDRLGDTRDQFIQNLVTARDNEAKRKGLVRDVVQLVYIAETKCEVSLIADLLKQLHCNQTEDTTSVEGGEVANDELHSSGPGRIHFGPLLMRLLYILGQTDTALNLWENEELEPLFQNVTCYLLLMDMLYEGKQYDRVVSTFTRLQDSNLSAIKYPPDCTTLALAALYQLAQHDYALNLCENAPKKNETLFRNMKTMALAGLGRIDEAISLMEDGLWTDVPTTVQNWHFVRRHSALCGGTSQARR</sequence>
<dbReference type="PANTHER" id="PTHR14700">
    <property type="entry name" value="PENTATRICOPEPTIDE REPEAT-CONTAINING PROTEIN 2, MITOCHONDRIAL"/>
    <property type="match status" value="1"/>
</dbReference>
<dbReference type="InterPro" id="IPR011990">
    <property type="entry name" value="TPR-like_helical_dom_sf"/>
</dbReference>
<dbReference type="Gene3D" id="1.25.40.10">
    <property type="entry name" value="Tetratricopeptide repeat domain"/>
    <property type="match status" value="1"/>
</dbReference>
<comment type="caution">
    <text evidence="1">The sequence shown here is derived from an EMBL/GenBank/DDBJ whole genome shotgun (WGS) entry which is preliminary data.</text>
</comment>
<reference evidence="1 2" key="1">
    <citation type="journal article" date="2023" name="Sci. Data">
        <title>Genome assembly of the Korean intertidal mud-creeper Batillaria attramentaria.</title>
        <authorList>
            <person name="Patra A.K."/>
            <person name="Ho P.T."/>
            <person name="Jun S."/>
            <person name="Lee S.J."/>
            <person name="Kim Y."/>
            <person name="Won Y.J."/>
        </authorList>
    </citation>
    <scope>NUCLEOTIDE SEQUENCE [LARGE SCALE GENOMIC DNA]</scope>
    <source>
        <strain evidence="1">Wonlab-2016</strain>
    </source>
</reference>
<protein>
    <submittedName>
        <fullName evidence="1">Uncharacterized protein</fullName>
    </submittedName>
</protein>
<dbReference type="Proteomes" id="UP001519460">
    <property type="component" value="Unassembled WGS sequence"/>
</dbReference>
<dbReference type="AlphaFoldDB" id="A0ABD0KIM4"/>
<name>A0ABD0KIM4_9CAEN</name>
<proteinExistence type="predicted"/>